<dbReference type="EMBL" id="EU957314">
    <property type="protein sequence ID" value="ACG29432.1"/>
    <property type="molecule type" value="mRNA"/>
</dbReference>
<organism evidence="1">
    <name type="scientific">Zea mays</name>
    <name type="common">Maize</name>
    <dbReference type="NCBI Taxonomy" id="4577"/>
    <lineage>
        <taxon>Eukaryota</taxon>
        <taxon>Viridiplantae</taxon>
        <taxon>Streptophyta</taxon>
        <taxon>Embryophyta</taxon>
        <taxon>Tracheophyta</taxon>
        <taxon>Spermatophyta</taxon>
        <taxon>Magnoliopsida</taxon>
        <taxon>Liliopsida</taxon>
        <taxon>Poales</taxon>
        <taxon>Poaceae</taxon>
        <taxon>PACMAD clade</taxon>
        <taxon>Panicoideae</taxon>
        <taxon>Andropogonodae</taxon>
        <taxon>Andropogoneae</taxon>
        <taxon>Tripsacinae</taxon>
        <taxon>Zea</taxon>
    </lineage>
</organism>
<name>B6SSB5_MAIZE</name>
<sequence>MFTSVFTLPGHQCLIGNAAVPPVNAAGNDLDMADLVWGRLRA</sequence>
<dbReference type="EMBL" id="EU955630">
    <property type="protein sequence ID" value="ACG27748.1"/>
    <property type="molecule type" value="mRNA"/>
</dbReference>
<proteinExistence type="evidence at transcript level"/>
<protein>
    <submittedName>
        <fullName evidence="1">Uncharacterized protein</fullName>
    </submittedName>
</protein>
<dbReference type="HOGENOM" id="CLU_3261282_0_0_1"/>
<evidence type="ECO:0000313" key="1">
    <source>
        <dbReference type="EMBL" id="ACG27748.1"/>
    </source>
</evidence>
<reference evidence="1" key="1">
    <citation type="journal article" date="2009" name="Plant Mol. Biol.">
        <title>Insights into corn genes derived from large-scale cDNA sequencing.</title>
        <authorList>
            <person name="Alexandrov N.N."/>
            <person name="Brover V.V."/>
            <person name="Freidin S."/>
            <person name="Troukhan M.E."/>
            <person name="Tatarinova T.V."/>
            <person name="Zhang H."/>
            <person name="Swaller T.J."/>
            <person name="Lu Y.P."/>
            <person name="Bouck J."/>
            <person name="Flavell R.B."/>
            <person name="Feldmann K.A."/>
        </authorList>
    </citation>
    <scope>NUCLEOTIDE SEQUENCE</scope>
</reference>
<accession>B6SSB5</accession>
<dbReference type="AlphaFoldDB" id="B6SSB5"/>